<gene>
    <name evidence="1" type="ORF">M0R45_029172</name>
</gene>
<dbReference type="SUPFAM" id="SSF48452">
    <property type="entry name" value="TPR-like"/>
    <property type="match status" value="1"/>
</dbReference>
<sequence>MIRTAVKLTRAAATVARTSTKLRPSLLARSLPSRLLHDGINGSNANPVALQMINYALSLARSQKSDESYGQAQLVLEQCLSTQPSEGQNPASDNSRAMVLMAMSTLLSERGELDEAIDKLQKVEGLTSSSVGVRIAALEALVGLHLELKQDHTSSVLADKCLELSEKTDESGSSSSEGYTRAVAVKGLVELIHGNLGLGTDEAKGELFIREVERNVEEVEEFTGSAALFFGQLLHARHSFEMAKKVYQKIIQDDSRNEEFSALAAGNMSSDRVFLAATCALGQLEAHSGNFGDAEEILTRALTKTEEHFGSHHPNVGVVLTCIALMFRHKAVQEHSSSILIQEGLYRRAIELLKGPAFDTEGAEAKVERSDIVALARGGYAEVLCVQQNRKEQGEKMKRWAEAAWGNRRLSLAEALDVSNTDTSLKVPIIDARISRVL</sequence>
<dbReference type="InterPro" id="IPR011990">
    <property type="entry name" value="TPR-like_helical_dom_sf"/>
</dbReference>
<dbReference type="Gene3D" id="1.25.40.10">
    <property type="entry name" value="Tetratricopeptide repeat domain"/>
    <property type="match status" value="1"/>
</dbReference>
<organism evidence="1 2">
    <name type="scientific">Rubus argutus</name>
    <name type="common">Southern blackberry</name>
    <dbReference type="NCBI Taxonomy" id="59490"/>
    <lineage>
        <taxon>Eukaryota</taxon>
        <taxon>Viridiplantae</taxon>
        <taxon>Streptophyta</taxon>
        <taxon>Embryophyta</taxon>
        <taxon>Tracheophyta</taxon>
        <taxon>Spermatophyta</taxon>
        <taxon>Magnoliopsida</taxon>
        <taxon>eudicotyledons</taxon>
        <taxon>Gunneridae</taxon>
        <taxon>Pentapetalae</taxon>
        <taxon>rosids</taxon>
        <taxon>fabids</taxon>
        <taxon>Rosales</taxon>
        <taxon>Rosaceae</taxon>
        <taxon>Rosoideae</taxon>
        <taxon>Rosoideae incertae sedis</taxon>
        <taxon>Rubus</taxon>
    </lineage>
</organism>
<dbReference type="PANTHER" id="PTHR47868">
    <property type="entry name" value="OS05G0457700 PROTEIN"/>
    <property type="match status" value="1"/>
</dbReference>
<proteinExistence type="predicted"/>
<reference evidence="1 2" key="1">
    <citation type="journal article" date="2023" name="G3 (Bethesda)">
        <title>A chromosome-length genome assembly and annotation of blackberry (Rubus argutus, cv. 'Hillquist').</title>
        <authorList>
            <person name="Bruna T."/>
            <person name="Aryal R."/>
            <person name="Dudchenko O."/>
            <person name="Sargent D.J."/>
            <person name="Mead D."/>
            <person name="Buti M."/>
            <person name="Cavallini A."/>
            <person name="Hytonen T."/>
            <person name="Andres J."/>
            <person name="Pham M."/>
            <person name="Weisz D."/>
            <person name="Mascagni F."/>
            <person name="Usai G."/>
            <person name="Natali L."/>
            <person name="Bassil N."/>
            <person name="Fernandez G.E."/>
            <person name="Lomsadze A."/>
            <person name="Armour M."/>
            <person name="Olukolu B."/>
            <person name="Poorten T."/>
            <person name="Britton C."/>
            <person name="Davik J."/>
            <person name="Ashrafi H."/>
            <person name="Aiden E.L."/>
            <person name="Borodovsky M."/>
            <person name="Worthington M."/>
        </authorList>
    </citation>
    <scope>NUCLEOTIDE SEQUENCE [LARGE SCALE GENOMIC DNA]</scope>
    <source>
        <strain evidence="1">PI 553951</strain>
    </source>
</reference>
<evidence type="ECO:0008006" key="3">
    <source>
        <dbReference type="Google" id="ProtNLM"/>
    </source>
</evidence>
<protein>
    <recommendedName>
        <fullName evidence="3">Tetratricopeptide repeat (TPR)-like superfamily protein</fullName>
    </recommendedName>
</protein>
<accession>A0AAW1WA05</accession>
<name>A0AAW1WA05_RUBAR</name>
<evidence type="ECO:0000313" key="1">
    <source>
        <dbReference type="EMBL" id="KAK9920623.1"/>
    </source>
</evidence>
<dbReference type="AlphaFoldDB" id="A0AAW1WA05"/>
<keyword evidence="2" id="KW-1185">Reference proteome</keyword>
<dbReference type="Pfam" id="PF13374">
    <property type="entry name" value="TPR_10"/>
    <property type="match status" value="1"/>
</dbReference>
<evidence type="ECO:0000313" key="2">
    <source>
        <dbReference type="Proteomes" id="UP001457282"/>
    </source>
</evidence>
<dbReference type="PANTHER" id="PTHR47868:SF2">
    <property type="entry name" value="OS05G0457700 PROTEIN"/>
    <property type="match status" value="1"/>
</dbReference>
<dbReference type="EMBL" id="JBEDUW010000006">
    <property type="protein sequence ID" value="KAK9920623.1"/>
    <property type="molecule type" value="Genomic_DNA"/>
</dbReference>
<dbReference type="Proteomes" id="UP001457282">
    <property type="component" value="Unassembled WGS sequence"/>
</dbReference>
<dbReference type="GO" id="GO:0005739">
    <property type="term" value="C:mitochondrion"/>
    <property type="evidence" value="ECO:0007669"/>
    <property type="project" value="TreeGrafter"/>
</dbReference>
<comment type="caution">
    <text evidence="1">The sequence shown here is derived from an EMBL/GenBank/DDBJ whole genome shotgun (WGS) entry which is preliminary data.</text>
</comment>